<protein>
    <submittedName>
        <fullName evidence="1">Uncharacterized protein</fullName>
    </submittedName>
</protein>
<accession>A0A4Q9HE60</accession>
<name>A0A4Q9HE60_9SPHI</name>
<dbReference type="RefSeq" id="WP_131029678.1">
    <property type="nucleotide sequence ID" value="NZ_SIXF01000006.1"/>
</dbReference>
<dbReference type="EMBL" id="SIXF01000006">
    <property type="protein sequence ID" value="TBO42883.1"/>
    <property type="molecule type" value="Genomic_DNA"/>
</dbReference>
<dbReference type="OrthoDB" id="769973at2"/>
<dbReference type="Proteomes" id="UP000291819">
    <property type="component" value="Unassembled WGS sequence"/>
</dbReference>
<proteinExistence type="predicted"/>
<organism evidence="1 2">
    <name type="scientific">Pedobacter kyonggii</name>
    <dbReference type="NCBI Taxonomy" id="1926871"/>
    <lineage>
        <taxon>Bacteria</taxon>
        <taxon>Pseudomonadati</taxon>
        <taxon>Bacteroidota</taxon>
        <taxon>Sphingobacteriia</taxon>
        <taxon>Sphingobacteriales</taxon>
        <taxon>Sphingobacteriaceae</taxon>
        <taxon>Pedobacter</taxon>
    </lineage>
</organism>
<reference evidence="1 2" key="1">
    <citation type="submission" date="2019-02" db="EMBL/GenBank/DDBJ databases">
        <title>Pedobacter kyonggii whole genome sequence analysis.</title>
        <authorList>
            <person name="Dahal R.H."/>
        </authorList>
    </citation>
    <scope>NUCLEOTIDE SEQUENCE [LARGE SCALE GENOMIC DNA]</scope>
    <source>
        <strain evidence="1 2">K-4-11-1</strain>
    </source>
</reference>
<dbReference type="AlphaFoldDB" id="A0A4Q9HE60"/>
<sequence length="106" mass="12050">MKRITDLKSTRKTAFVFRSQKAASKRYFTVLENRKTSKDTGKNRWLPTLRVGACLSCVWAFCGASKADIGLTHAFLWIVFPNQITFSSTCQLQNSHYPRILSSEVS</sequence>
<gene>
    <name evidence="1" type="ORF">EYS08_08795</name>
</gene>
<evidence type="ECO:0000313" key="2">
    <source>
        <dbReference type="Proteomes" id="UP000291819"/>
    </source>
</evidence>
<evidence type="ECO:0000313" key="1">
    <source>
        <dbReference type="EMBL" id="TBO42883.1"/>
    </source>
</evidence>
<comment type="caution">
    <text evidence="1">The sequence shown here is derived from an EMBL/GenBank/DDBJ whole genome shotgun (WGS) entry which is preliminary data.</text>
</comment>
<keyword evidence="2" id="KW-1185">Reference proteome</keyword>